<feature type="transmembrane region" description="Helical" evidence="2">
    <location>
        <begin position="138"/>
        <end position="160"/>
    </location>
</feature>
<dbReference type="EMBL" id="JAULSU010000002">
    <property type="protein sequence ID" value="KAK0626575.1"/>
    <property type="molecule type" value="Genomic_DNA"/>
</dbReference>
<feature type="region of interest" description="Disordered" evidence="1">
    <location>
        <begin position="32"/>
        <end position="126"/>
    </location>
</feature>
<evidence type="ECO:0000256" key="2">
    <source>
        <dbReference type="SAM" id="Phobius"/>
    </source>
</evidence>
<keyword evidence="5" id="KW-1185">Reference proteome</keyword>
<dbReference type="PANTHER" id="PTHR36089:SF1">
    <property type="entry name" value="CHITIN SYNTHASE 3 COMPLEX PROTEIN CSI2-RELATED"/>
    <property type="match status" value="1"/>
</dbReference>
<dbReference type="AlphaFoldDB" id="A0AA39X3J4"/>
<feature type="compositionally biased region" description="Polar residues" evidence="1">
    <location>
        <begin position="274"/>
        <end position="283"/>
    </location>
</feature>
<dbReference type="GO" id="GO:0000324">
    <property type="term" value="C:fungal-type vacuole"/>
    <property type="evidence" value="ECO:0007669"/>
    <property type="project" value="TreeGrafter"/>
</dbReference>
<organism evidence="4 5">
    <name type="scientific">Immersiella caudata</name>
    <dbReference type="NCBI Taxonomy" id="314043"/>
    <lineage>
        <taxon>Eukaryota</taxon>
        <taxon>Fungi</taxon>
        <taxon>Dikarya</taxon>
        <taxon>Ascomycota</taxon>
        <taxon>Pezizomycotina</taxon>
        <taxon>Sordariomycetes</taxon>
        <taxon>Sordariomycetidae</taxon>
        <taxon>Sordariales</taxon>
        <taxon>Lasiosphaeriaceae</taxon>
        <taxon>Immersiella</taxon>
    </lineage>
</organism>
<feature type="compositionally biased region" description="Low complexity" evidence="1">
    <location>
        <begin position="82"/>
        <end position="93"/>
    </location>
</feature>
<sequence>MMGSTRFSLRRSLLLSGVLAISLLSGEAFAQGTTSTNTQTQPTNTNTQRTSPSPPPAPPSSANTRTTARTTNSPASLPPVGRPTTQTTTTQRPAGGLPGLPTLSKTLNTEIGTFPPPTVPPTANAPFMNHSTLPDGTVFIAVGAILGAFGVAIVAWRGIVACLLHRSVERAALAQHVANDKASTFPAPPAQFYKFLERDPSPVSGAAAALGGALGGRSRKSHVPSVASASQTNLFFSPTAAPGGAGLGSTGNRDSRFLPSGFYAAASPIPGHNAGTSISMSTLRPSSRGRPGVGPSPPGSPGFGPRHNMSSTSVDRPGSSGNGRAPSAFLDDLLDDQQGGPHPPMPHQTRYPSGPDGQYYTQSPSPPGHRGY</sequence>
<feature type="compositionally biased region" description="Low complexity" evidence="1">
    <location>
        <begin position="60"/>
        <end position="75"/>
    </location>
</feature>
<evidence type="ECO:0000313" key="5">
    <source>
        <dbReference type="Proteomes" id="UP001175000"/>
    </source>
</evidence>
<dbReference type="Proteomes" id="UP001175000">
    <property type="component" value="Unassembled WGS sequence"/>
</dbReference>
<evidence type="ECO:0000313" key="4">
    <source>
        <dbReference type="EMBL" id="KAK0626575.1"/>
    </source>
</evidence>
<keyword evidence="2" id="KW-1133">Transmembrane helix</keyword>
<gene>
    <name evidence="4" type="ORF">B0T14DRAFT_109145</name>
</gene>
<dbReference type="PANTHER" id="PTHR36089">
    <property type="entry name" value="CHITIN SYNTHASE 3 COMPLEX PROTEIN CSI2-RELATED"/>
    <property type="match status" value="1"/>
</dbReference>
<evidence type="ECO:0000256" key="3">
    <source>
        <dbReference type="SAM" id="SignalP"/>
    </source>
</evidence>
<protein>
    <submittedName>
        <fullName evidence="4">Uncharacterized protein</fullName>
    </submittedName>
</protein>
<proteinExistence type="predicted"/>
<dbReference type="InterPro" id="IPR051009">
    <property type="entry name" value="PRM"/>
</dbReference>
<keyword evidence="2" id="KW-0812">Transmembrane</keyword>
<keyword evidence="2" id="KW-0472">Membrane</keyword>
<feature type="region of interest" description="Disordered" evidence="1">
    <location>
        <begin position="268"/>
        <end position="372"/>
    </location>
</feature>
<feature type="compositionally biased region" description="Low complexity" evidence="1">
    <location>
        <begin position="33"/>
        <end position="51"/>
    </location>
</feature>
<evidence type="ECO:0000256" key="1">
    <source>
        <dbReference type="SAM" id="MobiDB-lite"/>
    </source>
</evidence>
<feature type="signal peptide" evidence="3">
    <location>
        <begin position="1"/>
        <end position="30"/>
    </location>
</feature>
<comment type="caution">
    <text evidence="4">The sequence shown here is derived from an EMBL/GenBank/DDBJ whole genome shotgun (WGS) entry which is preliminary data.</text>
</comment>
<keyword evidence="3" id="KW-0732">Signal</keyword>
<reference evidence="4" key="1">
    <citation type="submission" date="2023-06" db="EMBL/GenBank/DDBJ databases">
        <title>Genome-scale phylogeny and comparative genomics of the fungal order Sordariales.</title>
        <authorList>
            <consortium name="Lawrence Berkeley National Laboratory"/>
            <person name="Hensen N."/>
            <person name="Bonometti L."/>
            <person name="Westerberg I."/>
            <person name="Brannstrom I.O."/>
            <person name="Guillou S."/>
            <person name="Cros-Aarteil S."/>
            <person name="Calhoun S."/>
            <person name="Haridas S."/>
            <person name="Kuo A."/>
            <person name="Mondo S."/>
            <person name="Pangilinan J."/>
            <person name="Riley R."/>
            <person name="Labutti K."/>
            <person name="Andreopoulos B."/>
            <person name="Lipzen A."/>
            <person name="Chen C."/>
            <person name="Yanf M."/>
            <person name="Daum C."/>
            <person name="Ng V."/>
            <person name="Clum A."/>
            <person name="Steindorff A."/>
            <person name="Ohm R."/>
            <person name="Martin F."/>
            <person name="Silar P."/>
            <person name="Natvig D."/>
            <person name="Lalanne C."/>
            <person name="Gautier V."/>
            <person name="Ament-Velasquez S.L."/>
            <person name="Kruys A."/>
            <person name="Hutchinson M.I."/>
            <person name="Powell A.J."/>
            <person name="Barry K."/>
            <person name="Miller A.N."/>
            <person name="Grigoriev I.V."/>
            <person name="Debuchy R."/>
            <person name="Gladieux P."/>
            <person name="Thoren M.H."/>
            <person name="Johannesson H."/>
        </authorList>
    </citation>
    <scope>NUCLEOTIDE SEQUENCE</scope>
    <source>
        <strain evidence="4">CBS 606.72</strain>
    </source>
</reference>
<name>A0AA39X3J4_9PEZI</name>
<accession>A0AA39X3J4</accession>
<feature type="chain" id="PRO_5041469629" evidence="3">
    <location>
        <begin position="31"/>
        <end position="372"/>
    </location>
</feature>